<evidence type="ECO:0000313" key="2">
    <source>
        <dbReference type="WBParaSite" id="jg20515"/>
    </source>
</evidence>
<organism evidence="1 2">
    <name type="scientific">Ditylenchus dipsaci</name>
    <dbReference type="NCBI Taxonomy" id="166011"/>
    <lineage>
        <taxon>Eukaryota</taxon>
        <taxon>Metazoa</taxon>
        <taxon>Ecdysozoa</taxon>
        <taxon>Nematoda</taxon>
        <taxon>Chromadorea</taxon>
        <taxon>Rhabditida</taxon>
        <taxon>Tylenchina</taxon>
        <taxon>Tylenchomorpha</taxon>
        <taxon>Sphaerularioidea</taxon>
        <taxon>Anguinidae</taxon>
        <taxon>Anguininae</taxon>
        <taxon>Ditylenchus</taxon>
    </lineage>
</organism>
<dbReference type="AlphaFoldDB" id="A0A915DIX1"/>
<protein>
    <submittedName>
        <fullName evidence="2">Vitellogenin</fullName>
    </submittedName>
</protein>
<accession>A0A915DIX1</accession>
<sequence length="265" mass="30381">MESFYVVLPSNTKQEGNKSSTFTVRLPQILELDSQWTVAVSSIIYPLSFTSAEQEGGEEEQYVDLYYRKNDPLKNVCRIKLPTLKQSTLTRTKEALEKVFNEEYLKIPEKIRNRSGNKTEISYGFFFNYDLHRFSFSMPPPFVQAKLSNRLAYVLGFTNHLIEDGAIAKYDPDLASEVRQIFCYAPNLVENTIVGNVTAPLLRIINVQGEYGSVTESIYTSEHHHRLSSKRISEISVELRDTSGNLIQFSWGSVILTLHFKKNLF</sequence>
<dbReference type="WBParaSite" id="jg20515">
    <property type="protein sequence ID" value="jg20515"/>
    <property type="gene ID" value="jg20515"/>
</dbReference>
<evidence type="ECO:0000313" key="1">
    <source>
        <dbReference type="Proteomes" id="UP000887574"/>
    </source>
</evidence>
<reference evidence="2" key="1">
    <citation type="submission" date="2022-11" db="UniProtKB">
        <authorList>
            <consortium name="WormBaseParasite"/>
        </authorList>
    </citation>
    <scope>IDENTIFICATION</scope>
</reference>
<keyword evidence="1" id="KW-1185">Reference proteome</keyword>
<proteinExistence type="predicted"/>
<dbReference type="Proteomes" id="UP000887574">
    <property type="component" value="Unplaced"/>
</dbReference>
<name>A0A915DIX1_9BILA</name>